<dbReference type="InterPro" id="IPR017853">
    <property type="entry name" value="GH"/>
</dbReference>
<evidence type="ECO:0000313" key="6">
    <source>
        <dbReference type="Proteomes" id="UP001552427"/>
    </source>
</evidence>
<evidence type="ECO:0000256" key="1">
    <source>
        <dbReference type="ARBA" id="ARBA00010838"/>
    </source>
</evidence>
<accession>A0ABV3H3T1</accession>
<gene>
    <name evidence="5" type="ORF">AB0K40_16765</name>
</gene>
<dbReference type="Proteomes" id="UP001552427">
    <property type="component" value="Unassembled WGS sequence"/>
</dbReference>
<dbReference type="Pfam" id="PF00232">
    <property type="entry name" value="Glyco_hydro_1"/>
    <property type="match status" value="2"/>
</dbReference>
<dbReference type="EMBL" id="JBFARM010000005">
    <property type="protein sequence ID" value="MEV4287157.1"/>
    <property type="molecule type" value="Genomic_DNA"/>
</dbReference>
<dbReference type="PANTHER" id="PTHR10353:SF36">
    <property type="entry name" value="LP05116P"/>
    <property type="match status" value="1"/>
</dbReference>
<evidence type="ECO:0000256" key="3">
    <source>
        <dbReference type="ARBA" id="ARBA00023295"/>
    </source>
</evidence>
<dbReference type="PRINTS" id="PR00131">
    <property type="entry name" value="GLHYDRLASE1"/>
</dbReference>
<evidence type="ECO:0000256" key="2">
    <source>
        <dbReference type="ARBA" id="ARBA00022801"/>
    </source>
</evidence>
<keyword evidence="2" id="KW-0378">Hydrolase</keyword>
<dbReference type="InterPro" id="IPR001360">
    <property type="entry name" value="Glyco_hydro_1"/>
</dbReference>
<reference evidence="5 6" key="1">
    <citation type="submission" date="2024-06" db="EMBL/GenBank/DDBJ databases">
        <title>The Natural Products Discovery Center: Release of the First 8490 Sequenced Strains for Exploring Actinobacteria Biosynthetic Diversity.</title>
        <authorList>
            <person name="Kalkreuter E."/>
            <person name="Kautsar S.A."/>
            <person name="Yang D."/>
            <person name="Bader C.D."/>
            <person name="Teijaro C.N."/>
            <person name="Fluegel L."/>
            <person name="Davis C.M."/>
            <person name="Simpson J.R."/>
            <person name="Lauterbach L."/>
            <person name="Steele A.D."/>
            <person name="Gui C."/>
            <person name="Meng S."/>
            <person name="Li G."/>
            <person name="Viehrig K."/>
            <person name="Ye F."/>
            <person name="Su P."/>
            <person name="Kiefer A.F."/>
            <person name="Nichols A."/>
            <person name="Cepeda A.J."/>
            <person name="Yan W."/>
            <person name="Fan B."/>
            <person name="Jiang Y."/>
            <person name="Adhikari A."/>
            <person name="Zheng C.-J."/>
            <person name="Schuster L."/>
            <person name="Cowan T.M."/>
            <person name="Smanski M.J."/>
            <person name="Chevrette M.G."/>
            <person name="De Carvalho L.P.S."/>
            <person name="Shen B."/>
        </authorList>
    </citation>
    <scope>NUCLEOTIDE SEQUENCE [LARGE SCALE GENOMIC DNA]</scope>
    <source>
        <strain evidence="5 6">NPDC049574</strain>
    </source>
</reference>
<organism evidence="5 6">
    <name type="scientific">Nonomuraea bangladeshensis</name>
    <dbReference type="NCBI Taxonomy" id="404385"/>
    <lineage>
        <taxon>Bacteria</taxon>
        <taxon>Bacillati</taxon>
        <taxon>Actinomycetota</taxon>
        <taxon>Actinomycetes</taxon>
        <taxon>Streptosporangiales</taxon>
        <taxon>Streptosporangiaceae</taxon>
        <taxon>Nonomuraea</taxon>
    </lineage>
</organism>
<keyword evidence="3" id="KW-0326">Glycosidase</keyword>
<dbReference type="SUPFAM" id="SSF51445">
    <property type="entry name" value="(Trans)glycosidases"/>
    <property type="match status" value="1"/>
</dbReference>
<sequence>MTNSLTPPFPQGFFWGASTSAHQVEGNNVGSDFWQAENDGSWGLPDRSGDACDSFHRWPEDLDIVRDLGLGAYRFSIEWARVVPAPGHPSLAMLRHYRRMIEGCAERGLTPVVTLHHFTSPTWLKAEGGWTSPQAVAHFAEYVRAVLPILDGVPWVCTINEPNMVAWMVARRAHGISGRDLTFVPPDPEATAALTRAHTEARDLLASVRGVKSGWTVANQNVQDHGAGPERTAELSYLIDDQYLDVAKGDDFVGVQAYSRLRAGEQDIIAPGPADRRTMIGWEFYPRALEDAVRHTAARLGESTPLLVTENGIATSDDDERIEYTSQALKGLARAMADGADVRGYLHWSLLDNYEWGSWKPTFGLVSVDRTTFRRTVKPSARWFGRLAQNPLALLGQDAAS</sequence>
<comment type="caution">
    <text evidence="5">The sequence shown here is derived from an EMBL/GenBank/DDBJ whole genome shotgun (WGS) entry which is preliminary data.</text>
</comment>
<protein>
    <submittedName>
        <fullName evidence="5">Family 1 glycosylhydrolase</fullName>
    </submittedName>
</protein>
<dbReference type="PANTHER" id="PTHR10353">
    <property type="entry name" value="GLYCOSYL HYDROLASE"/>
    <property type="match status" value="1"/>
</dbReference>
<evidence type="ECO:0000313" key="5">
    <source>
        <dbReference type="EMBL" id="MEV4287157.1"/>
    </source>
</evidence>
<evidence type="ECO:0000256" key="4">
    <source>
        <dbReference type="RuleBase" id="RU003690"/>
    </source>
</evidence>
<proteinExistence type="inferred from homology"/>
<dbReference type="Gene3D" id="3.20.20.80">
    <property type="entry name" value="Glycosidases"/>
    <property type="match status" value="2"/>
</dbReference>
<name>A0ABV3H3T1_9ACTN</name>
<comment type="similarity">
    <text evidence="1 4">Belongs to the glycosyl hydrolase 1 family.</text>
</comment>
<dbReference type="RefSeq" id="WP_364450257.1">
    <property type="nucleotide sequence ID" value="NZ_JBFARM010000005.1"/>
</dbReference>
<keyword evidence="6" id="KW-1185">Reference proteome</keyword>